<gene>
    <name evidence="1" type="ORF">OG469_41130</name>
</gene>
<keyword evidence="1" id="KW-0614">Plasmid</keyword>
<evidence type="ECO:0000313" key="1">
    <source>
        <dbReference type="EMBL" id="WUS61887.1"/>
    </source>
</evidence>
<accession>A0ABZ1WME4</accession>
<evidence type="ECO:0000313" key="2">
    <source>
        <dbReference type="Proteomes" id="UP001432014"/>
    </source>
</evidence>
<organism evidence="1 2">
    <name type="scientific">Kitasatospora herbaricolor</name>
    <dbReference type="NCBI Taxonomy" id="68217"/>
    <lineage>
        <taxon>Bacteria</taxon>
        <taxon>Bacillati</taxon>
        <taxon>Actinomycetota</taxon>
        <taxon>Actinomycetes</taxon>
        <taxon>Kitasatosporales</taxon>
        <taxon>Streptomycetaceae</taxon>
        <taxon>Kitasatospora</taxon>
    </lineage>
</organism>
<dbReference type="RefSeq" id="WP_329501505.1">
    <property type="nucleotide sequence ID" value="NZ_CP108461.1"/>
</dbReference>
<dbReference type="EMBL" id="CP108483">
    <property type="protein sequence ID" value="WUS61887.1"/>
    <property type="molecule type" value="Genomic_DNA"/>
</dbReference>
<keyword evidence="2" id="KW-1185">Reference proteome</keyword>
<protein>
    <submittedName>
        <fullName evidence="1">Uncharacterized protein</fullName>
    </submittedName>
</protein>
<dbReference type="Proteomes" id="UP001432014">
    <property type="component" value="Plasmid unnamed1"/>
</dbReference>
<proteinExistence type="predicted"/>
<reference evidence="1 2" key="1">
    <citation type="submission" date="2022-10" db="EMBL/GenBank/DDBJ databases">
        <title>The complete genomes of actinobacterial strains from the NBC collection.</title>
        <authorList>
            <person name="Joergensen T.S."/>
            <person name="Alvarez Arevalo M."/>
            <person name="Sterndorff E.B."/>
            <person name="Faurdal D."/>
            <person name="Vuksanovic O."/>
            <person name="Mourched A.-S."/>
            <person name="Charusanti P."/>
            <person name="Shaw S."/>
            <person name="Blin K."/>
            <person name="Weber T."/>
        </authorList>
    </citation>
    <scope>NUCLEOTIDE SEQUENCE [LARGE SCALE GENOMIC DNA]</scope>
    <source>
        <strain evidence="1 2">NBC_01247</strain>
        <plasmid evidence="1 2">unnamed1</plasmid>
    </source>
</reference>
<sequence>MRVDDRGWMGGEVYGEPIPGAIDALRLLARHRAVFIYTARGRRTHQAVADRVARHSGLATRVNTDLDTAYWLGCDKAVHFDGDWTATLPVVTRAIGLDPATVRPSI</sequence>
<name>A0ABZ1WME4_9ACTN</name>
<geneLocation type="plasmid" evidence="1 2">
    <name>unnamed1</name>
</geneLocation>